<dbReference type="Proteomes" id="UP000007978">
    <property type="component" value="Unassembled WGS sequence"/>
</dbReference>
<sequence length="22" mass="2780">VLRYFNIRFLNKVIRVYKLLIV</sequence>
<dbReference type="HOGENOM" id="CLU_3426252_0_0_1"/>
<dbReference type="RefSeq" id="XP_061844440.1">
    <property type="nucleotide sequence ID" value="XM_061988447.1"/>
</dbReference>
<proteinExistence type="predicted"/>
<accession>K3VGW9</accession>
<dbReference type="GeneID" id="20365090"/>
<feature type="non-terminal residue" evidence="1">
    <location>
        <position position="1"/>
    </location>
</feature>
<protein>
    <submittedName>
        <fullName evidence="1">Uncharacterized protein</fullName>
    </submittedName>
</protein>
<gene>
    <name evidence="1" type="ORF">FPSE_06472</name>
</gene>
<keyword evidence="2" id="KW-1185">Reference proteome</keyword>
<evidence type="ECO:0000313" key="1">
    <source>
        <dbReference type="EMBL" id="EKJ73349.1"/>
    </source>
</evidence>
<name>K3VGW9_FUSPC</name>
<evidence type="ECO:0000313" key="2">
    <source>
        <dbReference type="Proteomes" id="UP000007978"/>
    </source>
</evidence>
<dbReference type="EMBL" id="AFNW01000173">
    <property type="protein sequence ID" value="EKJ73349.1"/>
    <property type="molecule type" value="Genomic_DNA"/>
</dbReference>
<dbReference type="AlphaFoldDB" id="K3VGW9"/>
<comment type="caution">
    <text evidence="1">The sequence shown here is derived from an EMBL/GenBank/DDBJ whole genome shotgun (WGS) entry which is preliminary data.</text>
</comment>
<reference evidence="1 2" key="1">
    <citation type="journal article" date="2012" name="PLoS Pathog.">
        <title>Comparative pathogenomics reveals horizontally acquired novel virulence genes in fungi infecting cereal hosts.</title>
        <authorList>
            <person name="Gardiner D.M."/>
            <person name="McDonald M.C."/>
            <person name="Covarelli L."/>
            <person name="Solomon P.S."/>
            <person name="Rusu A.G."/>
            <person name="Marshall M."/>
            <person name="Kazan K."/>
            <person name="Chakraborty S."/>
            <person name="McDonald B.A."/>
            <person name="Manners J.M."/>
        </authorList>
    </citation>
    <scope>NUCLEOTIDE SEQUENCE [LARGE SCALE GENOMIC DNA]</scope>
    <source>
        <strain evidence="1 2">CS3096</strain>
    </source>
</reference>
<organism evidence="1 2">
    <name type="scientific">Fusarium pseudograminearum (strain CS3096)</name>
    <name type="common">Wheat and barley crown-rot fungus</name>
    <dbReference type="NCBI Taxonomy" id="1028729"/>
    <lineage>
        <taxon>Eukaryota</taxon>
        <taxon>Fungi</taxon>
        <taxon>Dikarya</taxon>
        <taxon>Ascomycota</taxon>
        <taxon>Pezizomycotina</taxon>
        <taxon>Sordariomycetes</taxon>
        <taxon>Hypocreomycetidae</taxon>
        <taxon>Hypocreales</taxon>
        <taxon>Nectriaceae</taxon>
        <taxon>Fusarium</taxon>
    </lineage>
</organism>